<dbReference type="InterPro" id="IPR031664">
    <property type="entry name" value="DUF5085"/>
</dbReference>
<reference evidence="1" key="1">
    <citation type="submission" date="2024-06" db="EMBL/GenBank/DDBJ databases">
        <authorList>
            <person name="Fan A."/>
            <person name="Zhang F.Y."/>
            <person name="Zhang L."/>
        </authorList>
    </citation>
    <scope>NUCLEOTIDE SEQUENCE</scope>
    <source>
        <strain evidence="1">Y61</strain>
    </source>
</reference>
<accession>A0AAU8IIR7</accession>
<proteinExistence type="predicted"/>
<evidence type="ECO:0000313" key="1">
    <source>
        <dbReference type="EMBL" id="XCJ17985.1"/>
    </source>
</evidence>
<organism evidence="1">
    <name type="scientific">Sporolactobacillus sp. Y61</name>
    <dbReference type="NCBI Taxonomy" id="3160863"/>
    <lineage>
        <taxon>Bacteria</taxon>
        <taxon>Bacillati</taxon>
        <taxon>Bacillota</taxon>
        <taxon>Bacilli</taxon>
        <taxon>Bacillales</taxon>
        <taxon>Sporolactobacillaceae</taxon>
        <taxon>Sporolactobacillus</taxon>
    </lineage>
</organism>
<protein>
    <submittedName>
        <fullName evidence="1">DUF5085 family protein</fullName>
    </submittedName>
</protein>
<gene>
    <name evidence="1" type="ORF">ABNN70_05845</name>
</gene>
<dbReference type="InterPro" id="IPR011256">
    <property type="entry name" value="Reg_factor_effector_dom_sf"/>
</dbReference>
<dbReference type="AlphaFoldDB" id="A0AAU8IIR7"/>
<sequence length="145" mass="17198">MIVENDSIELKNVVSRKYGLHYSQFPEVMKDFYQLLHDKKLTPTGTLFYTLNNIPIDEQMAVEVFATVKESYVPQDTDLFFRSYFTVTDMIMTYYFGDVEKLTELAYAELIRFVEENDFELASPFFHFFKGDQNFQYIELKVGVR</sequence>
<dbReference type="Pfam" id="PF16895">
    <property type="entry name" value="DUF5085"/>
    <property type="match status" value="1"/>
</dbReference>
<dbReference type="EMBL" id="CP159510">
    <property type="protein sequence ID" value="XCJ17985.1"/>
    <property type="molecule type" value="Genomic_DNA"/>
</dbReference>
<name>A0AAU8IIR7_9BACL</name>
<dbReference type="RefSeq" id="WP_353949069.1">
    <property type="nucleotide sequence ID" value="NZ_CP159510.1"/>
</dbReference>
<dbReference type="Gene3D" id="3.20.80.10">
    <property type="entry name" value="Regulatory factor, effector binding domain"/>
    <property type="match status" value="1"/>
</dbReference>